<evidence type="ECO:0000256" key="4">
    <source>
        <dbReference type="ARBA" id="ARBA00022801"/>
    </source>
</evidence>
<dbReference type="PROSITE" id="PS01180">
    <property type="entry name" value="CUB"/>
    <property type="match status" value="2"/>
</dbReference>
<dbReference type="InterPro" id="IPR035914">
    <property type="entry name" value="Sperma_CUB_dom_sf"/>
</dbReference>
<dbReference type="Pfam" id="PF05922">
    <property type="entry name" value="Inhibitor_I9"/>
    <property type="match status" value="1"/>
</dbReference>
<dbReference type="CDD" id="cd00041">
    <property type="entry name" value="CUB"/>
    <property type="match status" value="2"/>
</dbReference>
<keyword evidence="2 8" id="KW-0645">Protease</keyword>
<keyword evidence="3" id="KW-0677">Repeat</keyword>
<comment type="similarity">
    <text evidence="1 8 9">Belongs to the peptidase S8 family.</text>
</comment>
<proteinExistence type="inferred from homology"/>
<dbReference type="InterPro" id="IPR037045">
    <property type="entry name" value="S8pro/Inhibitor_I9_sf"/>
</dbReference>
<dbReference type="InterPro" id="IPR000209">
    <property type="entry name" value="Peptidase_S8/S53_dom"/>
</dbReference>
<feature type="active site" description="Charge relay system" evidence="8">
    <location>
        <position position="151"/>
    </location>
</feature>
<dbReference type="InterPro" id="IPR036852">
    <property type="entry name" value="Peptidase_S8/S53_dom_sf"/>
</dbReference>
<evidence type="ECO:0000256" key="3">
    <source>
        <dbReference type="ARBA" id="ARBA00022737"/>
    </source>
</evidence>
<feature type="signal peptide" evidence="11">
    <location>
        <begin position="1"/>
        <end position="30"/>
    </location>
</feature>
<evidence type="ECO:0000259" key="12">
    <source>
        <dbReference type="PROSITE" id="PS01180"/>
    </source>
</evidence>
<dbReference type="InterPro" id="IPR050131">
    <property type="entry name" value="Peptidase_S8_subtilisin-like"/>
</dbReference>
<feature type="compositionally biased region" description="Basic and acidic residues" evidence="10">
    <location>
        <begin position="669"/>
        <end position="710"/>
    </location>
</feature>
<dbReference type="SUPFAM" id="SSF49854">
    <property type="entry name" value="Spermadhesin, CUB domain"/>
    <property type="match status" value="2"/>
</dbReference>
<dbReference type="FunFam" id="2.60.120.290:FF:000005">
    <property type="entry name" value="Procollagen C-endopeptidase enhancer 1"/>
    <property type="match status" value="1"/>
</dbReference>
<dbReference type="GO" id="GO:0005615">
    <property type="term" value="C:extracellular space"/>
    <property type="evidence" value="ECO:0007669"/>
    <property type="project" value="TreeGrafter"/>
</dbReference>
<dbReference type="OrthoDB" id="206201at2759"/>
<dbReference type="InterPro" id="IPR015500">
    <property type="entry name" value="Peptidase_S8_subtilisin-rel"/>
</dbReference>
<dbReference type="PROSITE" id="PS00136">
    <property type="entry name" value="SUBTILASE_ASP"/>
    <property type="match status" value="1"/>
</dbReference>
<dbReference type="SUPFAM" id="SSF52743">
    <property type="entry name" value="Subtilisin-like"/>
    <property type="match status" value="1"/>
</dbReference>
<evidence type="ECO:0000256" key="11">
    <source>
        <dbReference type="SAM" id="SignalP"/>
    </source>
</evidence>
<dbReference type="PANTHER" id="PTHR43806">
    <property type="entry name" value="PEPTIDASE S8"/>
    <property type="match status" value="1"/>
</dbReference>
<keyword evidence="5 8" id="KW-0720">Serine protease</keyword>
<sequence length="727" mass="77738">MCSQDQGTSSQRDKTMRFLILYLLARSAVAYVPLTKNKEPVPGRYIVKLKEDADPSSLLEIIYKVGALDSRVEVFQRYEKVFNGFTAALPKGLLSTIQEFDMVESIEEDGFIYVEGVSSWGLDRIDQKYLPLSDTFDPVGDGEGVTIYILDTGINDLHDEFEGRNVELHSVMGRNGSDCHGHGTHCAATAAGNTYGVARKANITSIQCMQCGGAGVISDIVAALEWVAANATTPAVVSMSIAGSASPDLDEAVEAVTNKSGILVVVAAGNGEANACTWSPPRVSVALSVGATDENDNTWSDSNRGGCVDLMAPGVDIVSAWKGGSDVSKTLSGTSMATPHVAGAAAVLLAQNPNQTAGELKANLQVKATAGAVNDCDEWTPNLLLYLGEGSGGGSVPPETALPTRKLPAFSICDSIISRNGSFVTSSTYPYNYYNYQDCEVSVNASSSDVAVMISFSDFNIEYGVDCAYDKLKIYDGDSSNGVQLANLCGDKVPGPVYSSSSKMTLVLQSDSSVTKKGFNGTVYFVDKNSVPGPCIEATDTTNGLVISSRNFPNNYNNNEMCNYLITADSNSLIKLTFTSMDIEDDQECLYDKLLVYDGSSSNDPLIATLCGNTIPPSMTSSSNEMLLEFTSDYSVTEPGFKATVTFIQQQEPTTKKPTTVKPTTEEPTTEKPTTEKPTTEKPTTEKPTTEKPTTEKPTTEKPTTEKPTTEEPTTEEPTTEEPTTQG</sequence>
<dbReference type="InterPro" id="IPR023827">
    <property type="entry name" value="Peptidase_S8_Asp-AS"/>
</dbReference>
<evidence type="ECO:0000256" key="6">
    <source>
        <dbReference type="ARBA" id="ARBA00023157"/>
    </source>
</evidence>
<dbReference type="FunFam" id="3.40.50.200:FF:000014">
    <property type="entry name" value="Proteinase K"/>
    <property type="match status" value="1"/>
</dbReference>
<protein>
    <recommendedName>
        <fullName evidence="12">CUB domain-containing protein</fullName>
    </recommendedName>
</protein>
<comment type="caution">
    <text evidence="13">The sequence shown here is derived from an EMBL/GenBank/DDBJ whole genome shotgun (WGS) entry which is preliminary data.</text>
</comment>
<evidence type="ECO:0000256" key="10">
    <source>
        <dbReference type="SAM" id="MobiDB-lite"/>
    </source>
</evidence>
<dbReference type="Gene3D" id="3.40.50.200">
    <property type="entry name" value="Peptidase S8/S53 domain"/>
    <property type="match status" value="1"/>
</dbReference>
<evidence type="ECO:0000313" key="13">
    <source>
        <dbReference type="EMBL" id="KAJ8044115.1"/>
    </source>
</evidence>
<dbReference type="PROSITE" id="PS00138">
    <property type="entry name" value="SUBTILASE_SER"/>
    <property type="match status" value="1"/>
</dbReference>
<feature type="domain" description="CUB" evidence="12">
    <location>
        <begin position="413"/>
        <end position="526"/>
    </location>
</feature>
<dbReference type="Pfam" id="PF00431">
    <property type="entry name" value="CUB"/>
    <property type="match status" value="2"/>
</dbReference>
<feature type="active site" description="Charge relay system" evidence="8">
    <location>
        <position position="182"/>
    </location>
</feature>
<dbReference type="InterPro" id="IPR010259">
    <property type="entry name" value="S8pro/Inhibitor_I9"/>
</dbReference>
<dbReference type="GO" id="GO:0004252">
    <property type="term" value="F:serine-type endopeptidase activity"/>
    <property type="evidence" value="ECO:0007669"/>
    <property type="project" value="UniProtKB-UniRule"/>
</dbReference>
<evidence type="ECO:0000256" key="2">
    <source>
        <dbReference type="ARBA" id="ARBA00022670"/>
    </source>
</evidence>
<comment type="caution">
    <text evidence="7">Lacks conserved residue(s) required for the propagation of feature annotation.</text>
</comment>
<accession>A0A9Q1HFL6</accession>
<keyword evidence="11" id="KW-0732">Signal</keyword>
<name>A0A9Q1HFL6_HOLLE</name>
<dbReference type="EMBL" id="JAIZAY010000004">
    <property type="protein sequence ID" value="KAJ8044115.1"/>
    <property type="molecule type" value="Genomic_DNA"/>
</dbReference>
<dbReference type="CDD" id="cd04077">
    <property type="entry name" value="Peptidases_S8_PCSK9_ProteinaseK_like"/>
    <property type="match status" value="1"/>
</dbReference>
<dbReference type="InterPro" id="IPR000859">
    <property type="entry name" value="CUB_dom"/>
</dbReference>
<evidence type="ECO:0000256" key="7">
    <source>
        <dbReference type="PROSITE-ProRule" id="PRU00059"/>
    </source>
</evidence>
<feature type="chain" id="PRO_5040137165" description="CUB domain-containing protein" evidence="11">
    <location>
        <begin position="31"/>
        <end position="727"/>
    </location>
</feature>
<organism evidence="13 14">
    <name type="scientific">Holothuria leucospilota</name>
    <name type="common">Black long sea cucumber</name>
    <name type="synonym">Mertensiothuria leucospilota</name>
    <dbReference type="NCBI Taxonomy" id="206669"/>
    <lineage>
        <taxon>Eukaryota</taxon>
        <taxon>Metazoa</taxon>
        <taxon>Echinodermata</taxon>
        <taxon>Eleutherozoa</taxon>
        <taxon>Echinozoa</taxon>
        <taxon>Holothuroidea</taxon>
        <taxon>Aspidochirotacea</taxon>
        <taxon>Aspidochirotida</taxon>
        <taxon>Holothuriidae</taxon>
        <taxon>Holothuria</taxon>
    </lineage>
</organism>
<feature type="active site" description="Charge relay system" evidence="8">
    <location>
        <position position="335"/>
    </location>
</feature>
<dbReference type="Gene3D" id="2.60.120.290">
    <property type="entry name" value="Spermadhesin, CUB domain"/>
    <property type="match status" value="2"/>
</dbReference>
<keyword evidence="4 8" id="KW-0378">Hydrolase</keyword>
<reference evidence="13" key="1">
    <citation type="submission" date="2021-10" db="EMBL/GenBank/DDBJ databases">
        <title>Tropical sea cucumber genome reveals ecological adaptation and Cuvierian tubules defense mechanism.</title>
        <authorList>
            <person name="Chen T."/>
        </authorList>
    </citation>
    <scope>NUCLEOTIDE SEQUENCE</scope>
    <source>
        <strain evidence="13">Nanhai2018</strain>
        <tissue evidence="13">Muscle</tissue>
    </source>
</reference>
<dbReference type="InterPro" id="IPR023828">
    <property type="entry name" value="Peptidase_S8_Ser-AS"/>
</dbReference>
<dbReference type="Gene3D" id="3.30.70.80">
    <property type="entry name" value="Peptidase S8 propeptide/proteinase inhibitor I9"/>
    <property type="match status" value="1"/>
</dbReference>
<keyword evidence="14" id="KW-1185">Reference proteome</keyword>
<evidence type="ECO:0000256" key="9">
    <source>
        <dbReference type="RuleBase" id="RU003355"/>
    </source>
</evidence>
<dbReference type="GO" id="GO:0006508">
    <property type="term" value="P:proteolysis"/>
    <property type="evidence" value="ECO:0007669"/>
    <property type="project" value="UniProtKB-KW"/>
</dbReference>
<dbReference type="SMART" id="SM00042">
    <property type="entry name" value="CUB"/>
    <property type="match status" value="2"/>
</dbReference>
<keyword evidence="6 7" id="KW-1015">Disulfide bond</keyword>
<dbReference type="Pfam" id="PF00082">
    <property type="entry name" value="Peptidase_S8"/>
    <property type="match status" value="1"/>
</dbReference>
<feature type="compositionally biased region" description="Low complexity" evidence="10">
    <location>
        <begin position="652"/>
        <end position="667"/>
    </location>
</feature>
<evidence type="ECO:0000256" key="1">
    <source>
        <dbReference type="ARBA" id="ARBA00011073"/>
    </source>
</evidence>
<feature type="domain" description="CUB" evidence="12">
    <location>
        <begin position="535"/>
        <end position="648"/>
    </location>
</feature>
<dbReference type="FunFam" id="2.60.120.290:FF:000013">
    <property type="entry name" value="Membrane frizzled-related protein"/>
    <property type="match status" value="1"/>
</dbReference>
<evidence type="ECO:0000313" key="14">
    <source>
        <dbReference type="Proteomes" id="UP001152320"/>
    </source>
</evidence>
<dbReference type="PROSITE" id="PS51892">
    <property type="entry name" value="SUBTILASE"/>
    <property type="match status" value="1"/>
</dbReference>
<feature type="disulfide bond" evidence="7">
    <location>
        <begin position="535"/>
        <end position="562"/>
    </location>
</feature>
<dbReference type="PANTHER" id="PTHR43806:SF58">
    <property type="entry name" value="ALKALINE PROTEASE 1-RELATED"/>
    <property type="match status" value="1"/>
</dbReference>
<dbReference type="Proteomes" id="UP001152320">
    <property type="component" value="Chromosome 4"/>
</dbReference>
<gene>
    <name evidence="13" type="ORF">HOLleu_11493</name>
</gene>
<dbReference type="InterPro" id="IPR034193">
    <property type="entry name" value="PCSK9_ProteinaseK-like"/>
</dbReference>
<dbReference type="AlphaFoldDB" id="A0A9Q1HFL6"/>
<evidence type="ECO:0000256" key="5">
    <source>
        <dbReference type="ARBA" id="ARBA00022825"/>
    </source>
</evidence>
<dbReference type="PRINTS" id="PR00723">
    <property type="entry name" value="SUBTILISIN"/>
</dbReference>
<feature type="region of interest" description="Disordered" evidence="10">
    <location>
        <begin position="647"/>
        <end position="727"/>
    </location>
</feature>
<evidence type="ECO:0000256" key="8">
    <source>
        <dbReference type="PROSITE-ProRule" id="PRU01240"/>
    </source>
</evidence>